<evidence type="ECO:0000256" key="1">
    <source>
        <dbReference type="ARBA" id="ARBA00022603"/>
    </source>
</evidence>
<name>A0A0T5XC51_9BACT</name>
<dbReference type="AlphaFoldDB" id="A0A0T5XC51"/>
<organism evidence="3 4">
    <name type="scientific">Acetomicrobium hydrogeniformans ATCC BAA-1850</name>
    <dbReference type="NCBI Taxonomy" id="592015"/>
    <lineage>
        <taxon>Bacteria</taxon>
        <taxon>Thermotogati</taxon>
        <taxon>Synergistota</taxon>
        <taxon>Synergistia</taxon>
        <taxon>Synergistales</taxon>
        <taxon>Acetomicrobiaceae</taxon>
        <taxon>Acetomicrobium</taxon>
    </lineage>
</organism>
<protein>
    <submittedName>
        <fullName evidence="3">RNA methyltransferase, RsmD family</fullName>
    </submittedName>
</protein>
<dbReference type="Proteomes" id="UP000005273">
    <property type="component" value="Unassembled WGS sequence"/>
</dbReference>
<dbReference type="RefSeq" id="WP_009201360.1">
    <property type="nucleotide sequence ID" value="NZ_ACJX03000001.1"/>
</dbReference>
<dbReference type="SUPFAM" id="SSF53335">
    <property type="entry name" value="S-adenosyl-L-methionine-dependent methyltransferases"/>
    <property type="match status" value="1"/>
</dbReference>
<dbReference type="PROSITE" id="PS00092">
    <property type="entry name" value="N6_MTASE"/>
    <property type="match status" value="1"/>
</dbReference>
<dbReference type="PIRSF" id="PIRSF004553">
    <property type="entry name" value="CHP00095"/>
    <property type="match status" value="1"/>
</dbReference>
<keyword evidence="1 3" id="KW-0489">Methyltransferase</keyword>
<dbReference type="GO" id="GO:0003676">
    <property type="term" value="F:nucleic acid binding"/>
    <property type="evidence" value="ECO:0007669"/>
    <property type="project" value="InterPro"/>
</dbReference>
<dbReference type="PANTHER" id="PTHR43542:SF1">
    <property type="entry name" value="METHYLTRANSFERASE"/>
    <property type="match status" value="1"/>
</dbReference>
<dbReference type="Pfam" id="PF03602">
    <property type="entry name" value="Cons_hypoth95"/>
    <property type="match status" value="1"/>
</dbReference>
<evidence type="ECO:0000313" key="4">
    <source>
        <dbReference type="Proteomes" id="UP000005273"/>
    </source>
</evidence>
<dbReference type="GO" id="GO:0008168">
    <property type="term" value="F:methyltransferase activity"/>
    <property type="evidence" value="ECO:0007669"/>
    <property type="project" value="UniProtKB-KW"/>
</dbReference>
<keyword evidence="4" id="KW-1185">Reference proteome</keyword>
<keyword evidence="2 3" id="KW-0808">Transferase</keyword>
<dbReference type="CDD" id="cd02440">
    <property type="entry name" value="AdoMet_MTases"/>
    <property type="match status" value="1"/>
</dbReference>
<evidence type="ECO:0000313" key="3">
    <source>
        <dbReference type="EMBL" id="KRT35939.1"/>
    </source>
</evidence>
<reference evidence="4" key="1">
    <citation type="submission" date="2012-09" db="EMBL/GenBank/DDBJ databases">
        <authorList>
            <person name="Weinstock G."/>
            <person name="Sodergren E."/>
            <person name="Clifton S."/>
            <person name="Fulton L."/>
            <person name="Fulton B."/>
            <person name="Courtney L."/>
            <person name="Fronick C."/>
            <person name="Harrison M."/>
            <person name="Strong C."/>
            <person name="Farmer C."/>
            <person name="Delehaunty K."/>
            <person name="Markovic C."/>
            <person name="Hall O."/>
            <person name="Minx P."/>
            <person name="Tomlinson C."/>
            <person name="Mitreva M."/>
            <person name="Nelson J."/>
            <person name="Hou S."/>
            <person name="Wollam A."/>
            <person name="Pepin K.H."/>
            <person name="Johnson M."/>
            <person name="Bhonagiri V."/>
            <person name="Nash W.E."/>
            <person name="Suruliraj S."/>
            <person name="Warren W."/>
            <person name="Chinwalla A."/>
            <person name="Mardis E.R."/>
            <person name="Wilson R.K."/>
        </authorList>
    </citation>
    <scope>NUCLEOTIDE SEQUENCE [LARGE SCALE GENOMIC DNA]</scope>
    <source>
        <strain evidence="4">OS1</strain>
    </source>
</reference>
<sequence length="163" mass="18536">MRKTTGKVLQALFNSLGDMRGKAFLDLFSGSGQVADEAWRRGARPVIAVEADRRLCSVLRAIAEGKEEFKIFCLDVRRALPNLIKKEYSFTVVFADPPYGQGWVAELLSLFLKYGDLLGRDSLLVIERSKREEMPSPLEGWEMSRERNYGDTVLSFLKKKEDL</sequence>
<dbReference type="OrthoDB" id="9803017at2"/>
<dbReference type="EMBL" id="ACJX03000001">
    <property type="protein sequence ID" value="KRT35939.1"/>
    <property type="molecule type" value="Genomic_DNA"/>
</dbReference>
<comment type="caution">
    <text evidence="3">The sequence shown here is derived from an EMBL/GenBank/DDBJ whole genome shotgun (WGS) entry which is preliminary data.</text>
</comment>
<dbReference type="InterPro" id="IPR002052">
    <property type="entry name" value="DNA_methylase_N6_adenine_CS"/>
</dbReference>
<gene>
    <name evidence="3" type="ORF">HMPREF1705_03198</name>
</gene>
<dbReference type="eggNOG" id="COG0742">
    <property type="taxonomic scope" value="Bacteria"/>
</dbReference>
<dbReference type="PANTHER" id="PTHR43542">
    <property type="entry name" value="METHYLTRANSFERASE"/>
    <property type="match status" value="1"/>
</dbReference>
<dbReference type="InterPro" id="IPR029063">
    <property type="entry name" value="SAM-dependent_MTases_sf"/>
</dbReference>
<dbReference type="InterPro" id="IPR004398">
    <property type="entry name" value="RNA_MeTrfase_RsmD"/>
</dbReference>
<dbReference type="Gene3D" id="3.40.50.150">
    <property type="entry name" value="Vaccinia Virus protein VP39"/>
    <property type="match status" value="1"/>
</dbReference>
<dbReference type="GO" id="GO:0031167">
    <property type="term" value="P:rRNA methylation"/>
    <property type="evidence" value="ECO:0007669"/>
    <property type="project" value="InterPro"/>
</dbReference>
<proteinExistence type="predicted"/>
<dbReference type="STRING" id="592015.HMPREF1705_03198"/>
<evidence type="ECO:0000256" key="2">
    <source>
        <dbReference type="ARBA" id="ARBA00022679"/>
    </source>
</evidence>
<accession>A0A0T5XC51</accession>